<evidence type="ECO:0000256" key="1">
    <source>
        <dbReference type="SAM" id="MobiDB-lite"/>
    </source>
</evidence>
<feature type="compositionally biased region" description="Polar residues" evidence="1">
    <location>
        <begin position="110"/>
        <end position="122"/>
    </location>
</feature>
<feature type="compositionally biased region" description="Low complexity" evidence="1">
    <location>
        <begin position="65"/>
        <end position="78"/>
    </location>
</feature>
<evidence type="ECO:0000313" key="4">
    <source>
        <dbReference type="WBParaSite" id="PDA_v2.g30768.t1"/>
    </source>
</evidence>
<evidence type="ECO:0000313" key="3">
    <source>
        <dbReference type="Proteomes" id="UP000887578"/>
    </source>
</evidence>
<keyword evidence="3" id="KW-1185">Reference proteome</keyword>
<sequence length="193" mass="19509">MVKFAIVFISFASVIVAQSQQIQPGSSREDFQVGPGSGGPGEGGPFGGPRSGGPGEGGPFGNGGFNRFSSPPIIIGPGPVIGGNGQPFNGQGFGGNNQNGQNPLNRFPFTDNNNDAGSSSGFRQPGSVIENRNNLPNSNNNNGFPSIAGPGPVVINPLGSTPFPPITAEASNNRVKRAAAASVLPGKKPKSIE</sequence>
<feature type="compositionally biased region" description="Gly residues" evidence="1">
    <location>
        <begin position="35"/>
        <end position="64"/>
    </location>
</feature>
<dbReference type="Proteomes" id="UP000887578">
    <property type="component" value="Unplaced"/>
</dbReference>
<organism evidence="3 4">
    <name type="scientific">Panagrolaimus davidi</name>
    <dbReference type="NCBI Taxonomy" id="227884"/>
    <lineage>
        <taxon>Eukaryota</taxon>
        <taxon>Metazoa</taxon>
        <taxon>Ecdysozoa</taxon>
        <taxon>Nematoda</taxon>
        <taxon>Chromadorea</taxon>
        <taxon>Rhabditida</taxon>
        <taxon>Tylenchina</taxon>
        <taxon>Panagrolaimomorpha</taxon>
        <taxon>Panagrolaimoidea</taxon>
        <taxon>Panagrolaimidae</taxon>
        <taxon>Panagrolaimus</taxon>
    </lineage>
</organism>
<feature type="signal peptide" evidence="2">
    <location>
        <begin position="1"/>
        <end position="19"/>
    </location>
</feature>
<dbReference type="WBParaSite" id="PDA_v2.g30768.t1">
    <property type="protein sequence ID" value="PDA_v2.g30768.t1"/>
    <property type="gene ID" value="PDA_v2.g30768"/>
</dbReference>
<proteinExistence type="predicted"/>
<feature type="chain" id="PRO_5037506696" evidence="2">
    <location>
        <begin position="20"/>
        <end position="193"/>
    </location>
</feature>
<evidence type="ECO:0000256" key="2">
    <source>
        <dbReference type="SAM" id="SignalP"/>
    </source>
</evidence>
<feature type="compositionally biased region" description="Gly residues" evidence="1">
    <location>
        <begin position="79"/>
        <end position="97"/>
    </location>
</feature>
<feature type="region of interest" description="Disordered" evidence="1">
    <location>
        <begin position="22"/>
        <end position="148"/>
    </location>
</feature>
<protein>
    <submittedName>
        <fullName evidence="4">Uncharacterized protein</fullName>
    </submittedName>
</protein>
<reference evidence="4" key="1">
    <citation type="submission" date="2022-11" db="UniProtKB">
        <authorList>
            <consortium name="WormBaseParasite"/>
        </authorList>
    </citation>
    <scope>IDENTIFICATION</scope>
</reference>
<feature type="compositionally biased region" description="Low complexity" evidence="1">
    <location>
        <begin position="131"/>
        <end position="142"/>
    </location>
</feature>
<dbReference type="AlphaFoldDB" id="A0A914QLY1"/>
<accession>A0A914QLY1</accession>
<keyword evidence="2" id="KW-0732">Signal</keyword>
<name>A0A914QLY1_9BILA</name>